<feature type="domain" description="HhH-GPD" evidence="15">
    <location>
        <begin position="40"/>
        <end position="191"/>
    </location>
</feature>
<evidence type="ECO:0000256" key="6">
    <source>
        <dbReference type="ARBA" id="ARBA00022485"/>
    </source>
</evidence>
<dbReference type="Gene3D" id="1.10.340.30">
    <property type="entry name" value="Hypothetical protein, domain 2"/>
    <property type="match status" value="1"/>
</dbReference>
<dbReference type="GO" id="GO:0006298">
    <property type="term" value="P:mismatch repair"/>
    <property type="evidence" value="ECO:0007669"/>
    <property type="project" value="TreeGrafter"/>
</dbReference>
<dbReference type="PANTHER" id="PTHR42944:SF1">
    <property type="entry name" value="ADENINE DNA GLYCOSYLASE"/>
    <property type="match status" value="1"/>
</dbReference>
<dbReference type="GO" id="GO:0051539">
    <property type="term" value="F:4 iron, 4 sulfur cluster binding"/>
    <property type="evidence" value="ECO:0007669"/>
    <property type="project" value="UniProtKB-UniRule"/>
</dbReference>
<dbReference type="FunFam" id="1.10.340.30:FF:000002">
    <property type="entry name" value="Adenine DNA glycosylase"/>
    <property type="match status" value="1"/>
</dbReference>
<evidence type="ECO:0000313" key="16">
    <source>
        <dbReference type="EMBL" id="MBB2189155.1"/>
    </source>
</evidence>
<dbReference type="GO" id="GO:0035485">
    <property type="term" value="F:adenine/guanine mispair binding"/>
    <property type="evidence" value="ECO:0007669"/>
    <property type="project" value="TreeGrafter"/>
</dbReference>
<keyword evidence="7" id="KW-0479">Metal-binding</keyword>
<evidence type="ECO:0000256" key="11">
    <source>
        <dbReference type="ARBA" id="ARBA00023014"/>
    </source>
</evidence>
<evidence type="ECO:0000256" key="12">
    <source>
        <dbReference type="ARBA" id="ARBA00023204"/>
    </source>
</evidence>
<evidence type="ECO:0000256" key="5">
    <source>
        <dbReference type="ARBA" id="ARBA00022023"/>
    </source>
</evidence>
<dbReference type="InterPro" id="IPR005760">
    <property type="entry name" value="A/G_AdeGlyc_MutY"/>
</dbReference>
<keyword evidence="12" id="KW-0234">DNA repair</keyword>
<comment type="catalytic activity">
    <reaction evidence="1 14">
        <text>Hydrolyzes free adenine bases from 7,8-dihydro-8-oxoguanine:adenine mismatched double-stranded DNA, leaving an apurinic site.</text>
        <dbReference type="EC" id="3.2.2.31"/>
    </reaction>
</comment>
<sequence length="361" mass="38866">MPPLPVDLLRWYDRHRRTLPWRALPGRTADPYHVWLSEIMLQQTTVAAVIPYFHRFLDRFPTVADLARARQDDVMAAWAGLGYYARARNLHTCAQAVDRAGGFPRDMAGLLALPGIGPYTAAAIAAIAFGHPVVPVDGNVERVTTRLFALTDPLPAARKAIALQAATLGDAAEARARPSDFAQALFDLGAGICTPKSPACVLCPWQAACAGARLGIAASLPAKAPKAAKPVRHGAHFHLVDAAGNVLLRRRPERGLLGGMLELPGTAWRAEAWTMADAFSHVPLAPTRGLSAWKSMGRVTHVFTHFTLHVDVYAARIDRFPNSIAARGGLVCGEHELDGLALPSLMRKCLQIARSGEAGET</sequence>
<dbReference type="NCBIfam" id="TIGR01084">
    <property type="entry name" value="mutY"/>
    <property type="match status" value="1"/>
</dbReference>
<dbReference type="GO" id="GO:0000701">
    <property type="term" value="F:purine-specific mismatch base pair DNA N-glycosylase activity"/>
    <property type="evidence" value="ECO:0007669"/>
    <property type="project" value="UniProtKB-EC"/>
</dbReference>
<gene>
    <name evidence="16" type="primary">mutY</name>
    <name evidence="16" type="ORF">HLH34_04150</name>
</gene>
<evidence type="ECO:0000256" key="14">
    <source>
        <dbReference type="RuleBase" id="RU365096"/>
    </source>
</evidence>
<dbReference type="InterPro" id="IPR044298">
    <property type="entry name" value="MIG/MutY"/>
</dbReference>
<evidence type="ECO:0000256" key="9">
    <source>
        <dbReference type="ARBA" id="ARBA00022801"/>
    </source>
</evidence>
<dbReference type="Pfam" id="PF14815">
    <property type="entry name" value="NUDIX_4"/>
    <property type="match status" value="1"/>
</dbReference>
<name>A0A7W4JR14_9PROT</name>
<dbReference type="InterPro" id="IPR004035">
    <property type="entry name" value="Endouclease-III_FeS-bd_BS"/>
</dbReference>
<keyword evidence="10 14" id="KW-0408">Iron</keyword>
<evidence type="ECO:0000256" key="3">
    <source>
        <dbReference type="ARBA" id="ARBA00008343"/>
    </source>
</evidence>
<keyword evidence="17" id="KW-1185">Reference proteome</keyword>
<organism evidence="16 17">
    <name type="scientific">Gluconacetobacter azotocaptans</name>
    <dbReference type="NCBI Taxonomy" id="142834"/>
    <lineage>
        <taxon>Bacteria</taxon>
        <taxon>Pseudomonadati</taxon>
        <taxon>Pseudomonadota</taxon>
        <taxon>Alphaproteobacteria</taxon>
        <taxon>Acetobacterales</taxon>
        <taxon>Acetobacteraceae</taxon>
        <taxon>Gluconacetobacter</taxon>
    </lineage>
</organism>
<evidence type="ECO:0000256" key="13">
    <source>
        <dbReference type="ARBA" id="ARBA00023295"/>
    </source>
</evidence>
<dbReference type="SUPFAM" id="SSF48150">
    <property type="entry name" value="DNA-glycosylase"/>
    <property type="match status" value="1"/>
</dbReference>
<comment type="caution">
    <text evidence="16">The sequence shown here is derived from an EMBL/GenBank/DDBJ whole genome shotgun (WGS) entry which is preliminary data.</text>
</comment>
<evidence type="ECO:0000259" key="15">
    <source>
        <dbReference type="SMART" id="SM00478"/>
    </source>
</evidence>
<dbReference type="Pfam" id="PF00633">
    <property type="entry name" value="HHH"/>
    <property type="match status" value="1"/>
</dbReference>
<dbReference type="Gene3D" id="1.10.1670.10">
    <property type="entry name" value="Helix-hairpin-Helix base-excision DNA repair enzymes (C-terminal)"/>
    <property type="match status" value="1"/>
</dbReference>
<dbReference type="AlphaFoldDB" id="A0A7W4JR14"/>
<keyword evidence="6" id="KW-0004">4Fe-4S</keyword>
<dbReference type="Proteomes" id="UP000555756">
    <property type="component" value="Unassembled WGS sequence"/>
</dbReference>
<comment type="cofactor">
    <cofactor evidence="14">
        <name>[4Fe-4S] cluster</name>
        <dbReference type="ChEBI" id="CHEBI:49883"/>
    </cofactor>
    <text evidence="14">Binds 1 [4Fe-4S] cluster.</text>
</comment>
<dbReference type="SMART" id="SM00478">
    <property type="entry name" value="ENDO3c"/>
    <property type="match status" value="1"/>
</dbReference>
<dbReference type="GO" id="GO:0032357">
    <property type="term" value="F:oxidized purine DNA binding"/>
    <property type="evidence" value="ECO:0007669"/>
    <property type="project" value="TreeGrafter"/>
</dbReference>
<dbReference type="InterPro" id="IPR003265">
    <property type="entry name" value="HhH-GPD_domain"/>
</dbReference>
<comment type="similarity">
    <text evidence="3 14">Belongs to the Nth/MutY family.</text>
</comment>
<dbReference type="SUPFAM" id="SSF55811">
    <property type="entry name" value="Nudix"/>
    <property type="match status" value="1"/>
</dbReference>
<evidence type="ECO:0000256" key="10">
    <source>
        <dbReference type="ARBA" id="ARBA00023004"/>
    </source>
</evidence>
<dbReference type="GO" id="GO:0046872">
    <property type="term" value="F:metal ion binding"/>
    <property type="evidence" value="ECO:0007669"/>
    <property type="project" value="UniProtKB-UniRule"/>
</dbReference>
<protein>
    <recommendedName>
        <fullName evidence="5 14">Adenine DNA glycosylase</fullName>
        <ecNumber evidence="4 14">3.2.2.31</ecNumber>
    </recommendedName>
</protein>
<dbReference type="PANTHER" id="PTHR42944">
    <property type="entry name" value="ADENINE DNA GLYCOSYLASE"/>
    <property type="match status" value="1"/>
</dbReference>
<dbReference type="InterPro" id="IPR000445">
    <property type="entry name" value="HhH_motif"/>
</dbReference>
<dbReference type="InterPro" id="IPR011257">
    <property type="entry name" value="DNA_glycosylase"/>
</dbReference>
<dbReference type="InterPro" id="IPR004036">
    <property type="entry name" value="Endonuclease-III-like_CS2"/>
</dbReference>
<dbReference type="GO" id="GO:0006284">
    <property type="term" value="P:base-excision repair"/>
    <property type="evidence" value="ECO:0007669"/>
    <property type="project" value="UniProtKB-UniRule"/>
</dbReference>
<dbReference type="PROSITE" id="PS00764">
    <property type="entry name" value="ENDONUCLEASE_III_1"/>
    <property type="match status" value="1"/>
</dbReference>
<evidence type="ECO:0000256" key="7">
    <source>
        <dbReference type="ARBA" id="ARBA00022723"/>
    </source>
</evidence>
<evidence type="ECO:0000256" key="8">
    <source>
        <dbReference type="ARBA" id="ARBA00022763"/>
    </source>
</evidence>
<keyword evidence="13 14" id="KW-0326">Glycosidase</keyword>
<comment type="function">
    <text evidence="2">Adenine glycosylase active on G-A mispairs. MutY also corrects error-prone DNA synthesis past GO lesions which are due to the oxidatively damaged form of guanine: 7,8-dihydro-8-oxoguanine (8-oxo-dGTP).</text>
</comment>
<dbReference type="CDD" id="cd00056">
    <property type="entry name" value="ENDO3c"/>
    <property type="match status" value="1"/>
</dbReference>
<dbReference type="RefSeq" id="WP_264784421.1">
    <property type="nucleotide sequence ID" value="NZ_JABEQF010000003.1"/>
</dbReference>
<evidence type="ECO:0000313" key="17">
    <source>
        <dbReference type="Proteomes" id="UP000555756"/>
    </source>
</evidence>
<keyword evidence="9" id="KW-0378">Hydrolase</keyword>
<evidence type="ECO:0000256" key="1">
    <source>
        <dbReference type="ARBA" id="ARBA00000843"/>
    </source>
</evidence>
<dbReference type="EC" id="3.2.2.31" evidence="4 14"/>
<dbReference type="Pfam" id="PF00730">
    <property type="entry name" value="HhH-GPD"/>
    <property type="match status" value="1"/>
</dbReference>
<evidence type="ECO:0000256" key="2">
    <source>
        <dbReference type="ARBA" id="ARBA00002933"/>
    </source>
</evidence>
<evidence type="ECO:0000256" key="4">
    <source>
        <dbReference type="ARBA" id="ARBA00012045"/>
    </source>
</evidence>
<dbReference type="InterPro" id="IPR029119">
    <property type="entry name" value="MutY_C"/>
</dbReference>
<dbReference type="GO" id="GO:0034039">
    <property type="term" value="F:8-oxo-7,8-dihydroguanine DNA N-glycosylase activity"/>
    <property type="evidence" value="ECO:0007669"/>
    <property type="project" value="TreeGrafter"/>
</dbReference>
<dbReference type="InterPro" id="IPR015797">
    <property type="entry name" value="NUDIX_hydrolase-like_dom_sf"/>
</dbReference>
<dbReference type="Gene3D" id="3.90.79.10">
    <property type="entry name" value="Nucleoside Triphosphate Pyrophosphohydrolase"/>
    <property type="match status" value="1"/>
</dbReference>
<accession>A0A7W4JR14</accession>
<dbReference type="EMBL" id="JABEQF010000003">
    <property type="protein sequence ID" value="MBB2189155.1"/>
    <property type="molecule type" value="Genomic_DNA"/>
</dbReference>
<keyword evidence="8 14" id="KW-0227">DNA damage</keyword>
<dbReference type="InterPro" id="IPR023170">
    <property type="entry name" value="HhH_base_excis_C"/>
</dbReference>
<proteinExistence type="inferred from homology"/>
<reference evidence="16 17" key="1">
    <citation type="submission" date="2020-04" db="EMBL/GenBank/DDBJ databases">
        <title>Description of novel Gluconacetobacter.</title>
        <authorList>
            <person name="Sombolestani A."/>
        </authorList>
    </citation>
    <scope>NUCLEOTIDE SEQUENCE [LARGE SCALE GENOMIC DNA]</scope>
    <source>
        <strain evidence="16 17">LMG 21311</strain>
    </source>
</reference>
<keyword evidence="11" id="KW-0411">Iron-sulfur</keyword>
<dbReference type="PROSITE" id="PS01155">
    <property type="entry name" value="ENDONUCLEASE_III_2"/>
    <property type="match status" value="1"/>
</dbReference>
<dbReference type="CDD" id="cd03431">
    <property type="entry name" value="NUDIX_DNA_Glycosylase_C-MutY"/>
    <property type="match status" value="1"/>
</dbReference>